<evidence type="ECO:0000313" key="1">
    <source>
        <dbReference type="EMBL" id="ACD83711.1"/>
    </source>
</evidence>
<organism evidence="1 2">
    <name type="scientific">Methylacidiphilum infernorum (isolate V4)</name>
    <name type="common">Methylokorus infernorum (strain V4)</name>
    <dbReference type="NCBI Taxonomy" id="481448"/>
    <lineage>
        <taxon>Bacteria</taxon>
        <taxon>Pseudomonadati</taxon>
        <taxon>Verrucomicrobiota</taxon>
        <taxon>Methylacidiphilae</taxon>
        <taxon>Methylacidiphilales</taxon>
        <taxon>Methylacidiphilaceae</taxon>
        <taxon>Methylacidiphilum (ex Ratnadevi et al. 2023)</taxon>
    </lineage>
</organism>
<accession>B3DWP8</accession>
<dbReference type="AlphaFoldDB" id="B3DWP8"/>
<gene>
    <name evidence="1" type="ordered locus">Minf_1657</name>
</gene>
<sequence>MPKLRGLYRGDPRFGIKADRKLVGIDNSVGLLLRNDIGLDGRVDQAISSFL</sequence>
<dbReference type="KEGG" id="min:Minf_1657"/>
<protein>
    <submittedName>
        <fullName evidence="1">Uncharacterized protein</fullName>
    </submittedName>
</protein>
<dbReference type="Proteomes" id="UP000009149">
    <property type="component" value="Chromosome"/>
</dbReference>
<dbReference type="HOGENOM" id="CLU_3100699_0_0_0"/>
<proteinExistence type="predicted"/>
<evidence type="ECO:0000313" key="2">
    <source>
        <dbReference type="Proteomes" id="UP000009149"/>
    </source>
</evidence>
<dbReference type="EMBL" id="CP000975">
    <property type="protein sequence ID" value="ACD83711.1"/>
    <property type="molecule type" value="Genomic_DNA"/>
</dbReference>
<reference evidence="1 2" key="1">
    <citation type="journal article" date="2008" name="Biol. Direct">
        <title>Complete genome sequence of the extremely acidophilic methanotroph isolate V4, Methylacidiphilum infernorum, a representative of the bacterial phylum Verrucomicrobia.</title>
        <authorList>
            <person name="Hou S."/>
            <person name="Makarova K.S."/>
            <person name="Saw J.H."/>
            <person name="Senin P."/>
            <person name="Ly B.V."/>
            <person name="Zhou Z."/>
            <person name="Ren Y."/>
            <person name="Wang J."/>
            <person name="Galperin M.Y."/>
            <person name="Omelchenko M.V."/>
            <person name="Wolf Y.I."/>
            <person name="Yutin N."/>
            <person name="Koonin E.V."/>
            <person name="Stott M.B."/>
            <person name="Mountain B.W."/>
            <person name="Crowe M.A."/>
            <person name="Smirnova A.V."/>
            <person name="Dunfield P.F."/>
            <person name="Feng L."/>
            <person name="Wang L."/>
            <person name="Alam M."/>
        </authorList>
    </citation>
    <scope>NUCLEOTIDE SEQUENCE [LARGE SCALE GENOMIC DNA]</scope>
    <source>
        <strain evidence="2">Isolate V4</strain>
    </source>
</reference>
<name>B3DWP8_METI4</name>